<dbReference type="InterPro" id="IPR036390">
    <property type="entry name" value="WH_DNA-bd_sf"/>
</dbReference>
<proteinExistence type="predicted"/>
<reference evidence="1" key="2">
    <citation type="submission" date="2018-07" db="EMBL/GenBank/DDBJ databases">
        <authorList>
            <consortium name="NCBI Pathogen Detection Project"/>
        </authorList>
    </citation>
    <scope>NUCLEOTIDE SEQUENCE</scope>
    <source>
        <strain evidence="1">128-87</strain>
    </source>
</reference>
<dbReference type="RefSeq" id="WP_121768182.1">
    <property type="nucleotide sequence ID" value="NZ_PVNQ01000004.1"/>
</dbReference>
<dbReference type="EMBL" id="DAASUW010000019">
    <property type="protein sequence ID" value="HAE7123295.1"/>
    <property type="molecule type" value="Genomic_DNA"/>
</dbReference>
<sequence length="185" mass="21520">MINTNVILTREQKSAIAEALDVSLDDLEELRIKASNKRKTSFKDDFSMIFKTNIGTLAKMKLTPTSFRIIIYLFSIIDYGNILVNFSQSRVAKDLGLQKSNVSRAFKELFEKRILIRNTEDDHVYLNSNLCVKGIPHKFNEDQMNKFKNSKAETEVFTNAFNLYCIKKQEKQIRNERLNNVRSIK</sequence>
<accession>A0A735VXM7</accession>
<gene>
    <name evidence="1" type="ORF">GND69_003094</name>
</gene>
<dbReference type="SUPFAM" id="SSF46785">
    <property type="entry name" value="Winged helix' DNA-binding domain"/>
    <property type="match status" value="1"/>
</dbReference>
<organism evidence="1">
    <name type="scientific">Salmonella enterica subsp. diarizonae serovar 48:i:z</name>
    <dbReference type="NCBI Taxonomy" id="1192842"/>
    <lineage>
        <taxon>Bacteria</taxon>
        <taxon>Pseudomonadati</taxon>
        <taxon>Pseudomonadota</taxon>
        <taxon>Gammaproteobacteria</taxon>
        <taxon>Enterobacterales</taxon>
        <taxon>Enterobacteriaceae</taxon>
        <taxon>Salmonella</taxon>
    </lineage>
</organism>
<evidence type="ECO:0000313" key="1">
    <source>
        <dbReference type="EMBL" id="HAE7123295.1"/>
    </source>
</evidence>
<dbReference type="InterPro" id="IPR036388">
    <property type="entry name" value="WH-like_DNA-bd_sf"/>
</dbReference>
<name>A0A735VXM7_SALDZ</name>
<reference evidence="1" key="1">
    <citation type="journal article" date="2018" name="Genome Biol.">
        <title>SKESA: strategic k-mer extension for scrupulous assemblies.</title>
        <authorList>
            <person name="Souvorov A."/>
            <person name="Agarwala R."/>
            <person name="Lipman D.J."/>
        </authorList>
    </citation>
    <scope>NUCLEOTIDE SEQUENCE</scope>
    <source>
        <strain evidence="1">128-87</strain>
    </source>
</reference>
<comment type="caution">
    <text evidence="1">The sequence shown here is derived from an EMBL/GenBank/DDBJ whole genome shotgun (WGS) entry which is preliminary data.</text>
</comment>
<dbReference type="Gene3D" id="1.10.10.10">
    <property type="entry name" value="Winged helix-like DNA-binding domain superfamily/Winged helix DNA-binding domain"/>
    <property type="match status" value="1"/>
</dbReference>
<dbReference type="AlphaFoldDB" id="A0A735VXM7"/>
<dbReference type="Pfam" id="PF13730">
    <property type="entry name" value="HTH_36"/>
    <property type="match status" value="1"/>
</dbReference>
<protein>
    <submittedName>
        <fullName evidence="1">Helix-turn-helix domain-containing protein</fullName>
    </submittedName>
</protein>